<proteinExistence type="predicted"/>
<dbReference type="AlphaFoldDB" id="A0AAV9G7M1"/>
<dbReference type="EMBL" id="MU865983">
    <property type="protein sequence ID" value="KAK4444015.1"/>
    <property type="molecule type" value="Genomic_DNA"/>
</dbReference>
<reference evidence="3" key="2">
    <citation type="submission" date="2023-05" db="EMBL/GenBank/DDBJ databases">
        <authorList>
            <consortium name="Lawrence Berkeley National Laboratory"/>
            <person name="Steindorff A."/>
            <person name="Hensen N."/>
            <person name="Bonometti L."/>
            <person name="Westerberg I."/>
            <person name="Brannstrom I.O."/>
            <person name="Guillou S."/>
            <person name="Cros-Aarteil S."/>
            <person name="Calhoun S."/>
            <person name="Haridas S."/>
            <person name="Kuo A."/>
            <person name="Mondo S."/>
            <person name="Pangilinan J."/>
            <person name="Riley R."/>
            <person name="Labutti K."/>
            <person name="Andreopoulos B."/>
            <person name="Lipzen A."/>
            <person name="Chen C."/>
            <person name="Yanf M."/>
            <person name="Daum C."/>
            <person name="Ng V."/>
            <person name="Clum A."/>
            <person name="Ohm R."/>
            <person name="Martin F."/>
            <person name="Silar P."/>
            <person name="Natvig D."/>
            <person name="Lalanne C."/>
            <person name="Gautier V."/>
            <person name="Ament-Velasquez S.L."/>
            <person name="Kruys A."/>
            <person name="Hutchinson M.I."/>
            <person name="Powell A.J."/>
            <person name="Barry K."/>
            <person name="Miller A.N."/>
            <person name="Grigoriev I.V."/>
            <person name="Debuchy R."/>
            <person name="Gladieux P."/>
            <person name="Thoren M.H."/>
            <person name="Johannesson H."/>
        </authorList>
    </citation>
    <scope>NUCLEOTIDE SEQUENCE</scope>
    <source>
        <strain evidence="3">PSN243</strain>
    </source>
</reference>
<feature type="region of interest" description="Disordered" evidence="1">
    <location>
        <begin position="22"/>
        <end position="44"/>
    </location>
</feature>
<name>A0AAV9G7M1_9PEZI</name>
<evidence type="ECO:0008006" key="5">
    <source>
        <dbReference type="Google" id="ProtNLM"/>
    </source>
</evidence>
<feature type="chain" id="PRO_5043620003" description="AA1-like domain-containing protein" evidence="2">
    <location>
        <begin position="17"/>
        <end position="223"/>
    </location>
</feature>
<comment type="caution">
    <text evidence="3">The sequence shown here is derived from an EMBL/GenBank/DDBJ whole genome shotgun (WGS) entry which is preliminary data.</text>
</comment>
<evidence type="ECO:0000313" key="4">
    <source>
        <dbReference type="Proteomes" id="UP001321760"/>
    </source>
</evidence>
<gene>
    <name evidence="3" type="ORF">QBC34DRAFT_475969</name>
</gene>
<dbReference type="Proteomes" id="UP001321760">
    <property type="component" value="Unassembled WGS sequence"/>
</dbReference>
<keyword evidence="2" id="KW-0732">Signal</keyword>
<evidence type="ECO:0000256" key="2">
    <source>
        <dbReference type="SAM" id="SignalP"/>
    </source>
</evidence>
<organism evidence="3 4">
    <name type="scientific">Podospora aff. communis PSN243</name>
    <dbReference type="NCBI Taxonomy" id="3040156"/>
    <lineage>
        <taxon>Eukaryota</taxon>
        <taxon>Fungi</taxon>
        <taxon>Dikarya</taxon>
        <taxon>Ascomycota</taxon>
        <taxon>Pezizomycotina</taxon>
        <taxon>Sordariomycetes</taxon>
        <taxon>Sordariomycetidae</taxon>
        <taxon>Sordariales</taxon>
        <taxon>Podosporaceae</taxon>
        <taxon>Podospora</taxon>
    </lineage>
</organism>
<sequence>MLVLSILAALLSLVAAAPHHDGGPPADPACHGDKMPSSLKPRQSQTCVDRSLKDFYWLMSIDYSGIVQIASPSNNTFPSQANITFTALNSATGTTTACTFNDTQFTTLVGYQAIECYALPSLPTYPGMTYFALSRNYPWYNTSETSTVSVAQSWVCDDQTGTPTTFFASYETSFNVPYTASTQQNSDWQFGEVYLTQEESLSISKVVVNPSSVETMELPTQAP</sequence>
<keyword evidence="4" id="KW-1185">Reference proteome</keyword>
<evidence type="ECO:0000313" key="3">
    <source>
        <dbReference type="EMBL" id="KAK4444015.1"/>
    </source>
</evidence>
<protein>
    <recommendedName>
        <fullName evidence="5">AA1-like domain-containing protein</fullName>
    </recommendedName>
</protein>
<evidence type="ECO:0000256" key="1">
    <source>
        <dbReference type="SAM" id="MobiDB-lite"/>
    </source>
</evidence>
<feature type="signal peptide" evidence="2">
    <location>
        <begin position="1"/>
        <end position="16"/>
    </location>
</feature>
<reference evidence="3" key="1">
    <citation type="journal article" date="2023" name="Mol. Phylogenet. Evol.">
        <title>Genome-scale phylogeny and comparative genomics of the fungal order Sordariales.</title>
        <authorList>
            <person name="Hensen N."/>
            <person name="Bonometti L."/>
            <person name="Westerberg I."/>
            <person name="Brannstrom I.O."/>
            <person name="Guillou S."/>
            <person name="Cros-Aarteil S."/>
            <person name="Calhoun S."/>
            <person name="Haridas S."/>
            <person name="Kuo A."/>
            <person name="Mondo S."/>
            <person name="Pangilinan J."/>
            <person name="Riley R."/>
            <person name="LaButti K."/>
            <person name="Andreopoulos B."/>
            <person name="Lipzen A."/>
            <person name="Chen C."/>
            <person name="Yan M."/>
            <person name="Daum C."/>
            <person name="Ng V."/>
            <person name="Clum A."/>
            <person name="Steindorff A."/>
            <person name="Ohm R.A."/>
            <person name="Martin F."/>
            <person name="Silar P."/>
            <person name="Natvig D.O."/>
            <person name="Lalanne C."/>
            <person name="Gautier V."/>
            <person name="Ament-Velasquez S.L."/>
            <person name="Kruys A."/>
            <person name="Hutchinson M.I."/>
            <person name="Powell A.J."/>
            <person name="Barry K."/>
            <person name="Miller A.N."/>
            <person name="Grigoriev I.V."/>
            <person name="Debuchy R."/>
            <person name="Gladieux P."/>
            <person name="Hiltunen Thoren M."/>
            <person name="Johannesson H."/>
        </authorList>
    </citation>
    <scope>NUCLEOTIDE SEQUENCE</scope>
    <source>
        <strain evidence="3">PSN243</strain>
    </source>
</reference>
<accession>A0AAV9G7M1</accession>